<evidence type="ECO:0000256" key="3">
    <source>
        <dbReference type="RuleBase" id="RU000363"/>
    </source>
</evidence>
<dbReference type="PRINTS" id="PR00081">
    <property type="entry name" value="GDHRDH"/>
</dbReference>
<evidence type="ECO:0000256" key="2">
    <source>
        <dbReference type="ARBA" id="ARBA00023002"/>
    </source>
</evidence>
<dbReference type="InterPro" id="IPR002347">
    <property type="entry name" value="SDR_fam"/>
</dbReference>
<evidence type="ECO:0000256" key="1">
    <source>
        <dbReference type="ARBA" id="ARBA00006484"/>
    </source>
</evidence>
<keyword evidence="2" id="KW-0560">Oxidoreductase</keyword>
<organism evidence="4 5">
    <name type="scientific">Filobasidium floriforme</name>
    <dbReference type="NCBI Taxonomy" id="5210"/>
    <lineage>
        <taxon>Eukaryota</taxon>
        <taxon>Fungi</taxon>
        <taxon>Dikarya</taxon>
        <taxon>Basidiomycota</taxon>
        <taxon>Agaricomycotina</taxon>
        <taxon>Tremellomycetes</taxon>
        <taxon>Filobasidiales</taxon>
        <taxon>Filobasidiaceae</taxon>
        <taxon>Filobasidium</taxon>
    </lineage>
</organism>
<proteinExistence type="inferred from homology"/>
<name>A0A8K0JI94_9TREE</name>
<comment type="similarity">
    <text evidence="1 3">Belongs to the short-chain dehydrogenases/reductases (SDR) family.</text>
</comment>
<dbReference type="InterPro" id="IPR036291">
    <property type="entry name" value="NAD(P)-bd_dom_sf"/>
</dbReference>
<evidence type="ECO:0000313" key="4">
    <source>
        <dbReference type="EMBL" id="KAG7530820.1"/>
    </source>
</evidence>
<dbReference type="PRINTS" id="PR00080">
    <property type="entry name" value="SDRFAMILY"/>
</dbReference>
<sequence>MTPDDYKPAESIGDLSSQVWLVTGGTAGLGKQTILSLAPLDDPPARIYFTGRESSRGRATDLIDEYKSLLKASNKEKSDLLFLPTDLTSFESIKSAVQSFVDQERERTRGKVSLHVVLNNAGIMAVPPGLTKDGYEIQFGTNHMGHALLVQLVLPYLSATPSSRIVNVSSLGAGIAFRKGILFDQVKTTQEGWLGAGWWRYGQSKLANILFSQQLALHLPEITSVSIHPGVIQTDLVNGLPLGHRLFIGLTSSMMMITLENGAKNHLWASTVPTAELKNGGFYEPVGEVGREFANAKDEKLAAQLWEFTQKELEGWKLDRP</sequence>
<dbReference type="GO" id="GO:0016491">
    <property type="term" value="F:oxidoreductase activity"/>
    <property type="evidence" value="ECO:0007669"/>
    <property type="project" value="UniProtKB-KW"/>
</dbReference>
<accession>A0A8K0JI94</accession>
<dbReference type="SUPFAM" id="SSF51735">
    <property type="entry name" value="NAD(P)-binding Rossmann-fold domains"/>
    <property type="match status" value="1"/>
</dbReference>
<dbReference type="Pfam" id="PF00106">
    <property type="entry name" value="adh_short"/>
    <property type="match status" value="1"/>
</dbReference>
<dbReference type="AlphaFoldDB" id="A0A8K0JI94"/>
<keyword evidence="5" id="KW-1185">Reference proteome</keyword>
<dbReference type="PANTHER" id="PTHR24320">
    <property type="entry name" value="RETINOL DEHYDROGENASE"/>
    <property type="match status" value="1"/>
</dbReference>
<protein>
    <recommendedName>
        <fullName evidence="6">Oxidoreductase</fullName>
    </recommendedName>
</protein>
<reference evidence="4" key="1">
    <citation type="submission" date="2020-04" db="EMBL/GenBank/DDBJ databases">
        <title>Analysis of mating type loci in Filobasidium floriforme.</title>
        <authorList>
            <person name="Nowrousian M."/>
        </authorList>
    </citation>
    <scope>NUCLEOTIDE SEQUENCE</scope>
    <source>
        <strain evidence="4">CBS 6242</strain>
    </source>
</reference>
<dbReference type="Proteomes" id="UP000812966">
    <property type="component" value="Unassembled WGS sequence"/>
</dbReference>
<gene>
    <name evidence="4" type="ORF">FFLO_04799</name>
</gene>
<dbReference type="EMBL" id="JABELV010000108">
    <property type="protein sequence ID" value="KAG7530820.1"/>
    <property type="molecule type" value="Genomic_DNA"/>
</dbReference>
<evidence type="ECO:0008006" key="6">
    <source>
        <dbReference type="Google" id="ProtNLM"/>
    </source>
</evidence>
<dbReference type="PANTHER" id="PTHR24320:SF154">
    <property type="entry name" value="OXIDOREDUCTASE, SHORT-CHAIN DEHYDROGENASE_REDUCTASE FAMILY (AFU_ORTHOLOGUE AFUA_2G04560)"/>
    <property type="match status" value="1"/>
</dbReference>
<evidence type="ECO:0000313" key="5">
    <source>
        <dbReference type="Proteomes" id="UP000812966"/>
    </source>
</evidence>
<comment type="caution">
    <text evidence="4">The sequence shown here is derived from an EMBL/GenBank/DDBJ whole genome shotgun (WGS) entry which is preliminary data.</text>
</comment>
<dbReference type="Gene3D" id="3.40.50.720">
    <property type="entry name" value="NAD(P)-binding Rossmann-like Domain"/>
    <property type="match status" value="1"/>
</dbReference>